<dbReference type="InterPro" id="IPR000868">
    <property type="entry name" value="Isochorismatase-like_dom"/>
</dbReference>
<reference evidence="3" key="1">
    <citation type="journal article" date="2019" name="Int. J. Syst. Evol. Microbiol.">
        <title>The Global Catalogue of Microorganisms (GCM) 10K type strain sequencing project: providing services to taxonomists for standard genome sequencing and annotation.</title>
        <authorList>
            <consortium name="The Broad Institute Genomics Platform"/>
            <consortium name="The Broad Institute Genome Sequencing Center for Infectious Disease"/>
            <person name="Wu L."/>
            <person name="Ma J."/>
        </authorList>
    </citation>
    <scope>NUCLEOTIDE SEQUENCE [LARGE SCALE GENOMIC DNA]</scope>
    <source>
        <strain evidence="3">NCAIM B.01391</strain>
    </source>
</reference>
<accession>A0ABW0J000</accession>
<gene>
    <name evidence="2" type="ORF">ACFPOB_25180</name>
</gene>
<protein>
    <submittedName>
        <fullName evidence="2">Isochorismatase family protein</fullName>
    </submittedName>
</protein>
<dbReference type="InterPro" id="IPR053152">
    <property type="entry name" value="Hydrolase_YcaC-like"/>
</dbReference>
<evidence type="ECO:0000313" key="2">
    <source>
        <dbReference type="EMBL" id="MFC5422855.1"/>
    </source>
</evidence>
<keyword evidence="3" id="KW-1185">Reference proteome</keyword>
<sequence length="225" mass="23921">MTAKPEPGRGLLNPHDHTLILIDHQSQMAFATKSIDAVTLRNNAALVANAARVFGVSTILTTVAEKSFSGPIFHEIKDALPGVEVTDRTTMNTWEDPAIAVRVNAIGQGRVVLAGLWTGVCIVGPALSALDQGFEVYVIADASGDVSDEAHQRAMERMIQAGARPMTSLQYLLELQRDWARSATYDPVVNVAKELGGSYGLGLIYAKTMLGEHASEAGAHAAAAE</sequence>
<name>A0ABW0J000_9HYPH</name>
<dbReference type="Pfam" id="PF00857">
    <property type="entry name" value="Isochorismatase"/>
    <property type="match status" value="1"/>
</dbReference>
<evidence type="ECO:0000259" key="1">
    <source>
        <dbReference type="Pfam" id="PF00857"/>
    </source>
</evidence>
<dbReference type="SUPFAM" id="SSF52499">
    <property type="entry name" value="Isochorismatase-like hydrolases"/>
    <property type="match status" value="1"/>
</dbReference>
<dbReference type="PANTHER" id="PTHR43559:SF1">
    <property type="entry name" value="HYDROLASE"/>
    <property type="match status" value="1"/>
</dbReference>
<dbReference type="EMBL" id="JBHSLW010000052">
    <property type="protein sequence ID" value="MFC5422855.1"/>
    <property type="molecule type" value="Genomic_DNA"/>
</dbReference>
<dbReference type="InterPro" id="IPR036380">
    <property type="entry name" value="Isochorismatase-like_sf"/>
</dbReference>
<organism evidence="2 3">
    <name type="scientific">Bosea eneae</name>
    <dbReference type="NCBI Taxonomy" id="151454"/>
    <lineage>
        <taxon>Bacteria</taxon>
        <taxon>Pseudomonadati</taxon>
        <taxon>Pseudomonadota</taxon>
        <taxon>Alphaproteobacteria</taxon>
        <taxon>Hyphomicrobiales</taxon>
        <taxon>Boseaceae</taxon>
        <taxon>Bosea</taxon>
    </lineage>
</organism>
<dbReference type="Proteomes" id="UP001596053">
    <property type="component" value="Unassembled WGS sequence"/>
</dbReference>
<feature type="domain" description="Isochorismatase-like" evidence="1">
    <location>
        <begin position="18"/>
        <end position="168"/>
    </location>
</feature>
<dbReference type="Gene3D" id="3.40.50.850">
    <property type="entry name" value="Isochorismatase-like"/>
    <property type="match status" value="1"/>
</dbReference>
<proteinExistence type="predicted"/>
<evidence type="ECO:0000313" key="3">
    <source>
        <dbReference type="Proteomes" id="UP001596053"/>
    </source>
</evidence>
<dbReference type="PANTHER" id="PTHR43559">
    <property type="entry name" value="HYDROLASE YCAC-RELATED"/>
    <property type="match status" value="1"/>
</dbReference>
<dbReference type="RefSeq" id="WP_377801122.1">
    <property type="nucleotide sequence ID" value="NZ_JBHSLW010000052.1"/>
</dbReference>
<comment type="caution">
    <text evidence="2">The sequence shown here is derived from an EMBL/GenBank/DDBJ whole genome shotgun (WGS) entry which is preliminary data.</text>
</comment>